<feature type="transmembrane region" description="Helical" evidence="7">
    <location>
        <begin position="174"/>
        <end position="195"/>
    </location>
</feature>
<feature type="transmembrane region" description="Helical" evidence="7">
    <location>
        <begin position="202"/>
        <end position="221"/>
    </location>
</feature>
<evidence type="ECO:0000256" key="7">
    <source>
        <dbReference type="HAMAP-Rule" id="MF_00672"/>
    </source>
</evidence>
<evidence type="ECO:0000256" key="5">
    <source>
        <dbReference type="ARBA" id="ARBA00022989"/>
    </source>
</evidence>
<protein>
    <recommendedName>
        <fullName evidence="7">UPF0761 membrane protein EV700_2130</fullName>
    </recommendedName>
</protein>
<proteinExistence type="inferred from homology"/>
<feature type="transmembrane region" description="Helical" evidence="7">
    <location>
        <begin position="241"/>
        <end position="263"/>
    </location>
</feature>
<dbReference type="AlphaFoldDB" id="A0A4Q7Z616"/>
<feature type="transmembrane region" description="Helical" evidence="7">
    <location>
        <begin position="95"/>
        <end position="114"/>
    </location>
</feature>
<dbReference type="EMBL" id="SHKX01000012">
    <property type="protein sequence ID" value="RZU45311.1"/>
    <property type="molecule type" value="Genomic_DNA"/>
</dbReference>
<evidence type="ECO:0000256" key="2">
    <source>
        <dbReference type="ARBA" id="ARBA00022475"/>
    </source>
</evidence>
<keyword evidence="3" id="KW-0997">Cell inner membrane</keyword>
<dbReference type="NCBIfam" id="TIGR00765">
    <property type="entry name" value="yihY_not_rbn"/>
    <property type="match status" value="1"/>
</dbReference>
<evidence type="ECO:0000313" key="9">
    <source>
        <dbReference type="Proteomes" id="UP000292423"/>
    </source>
</evidence>
<keyword evidence="5 7" id="KW-1133">Transmembrane helix</keyword>
<evidence type="ECO:0000256" key="3">
    <source>
        <dbReference type="ARBA" id="ARBA00022519"/>
    </source>
</evidence>
<evidence type="ECO:0000313" key="8">
    <source>
        <dbReference type="EMBL" id="RZU45311.1"/>
    </source>
</evidence>
<keyword evidence="2 7" id="KW-1003">Cell membrane</keyword>
<dbReference type="HAMAP" id="MF_00672">
    <property type="entry name" value="UPF0761"/>
    <property type="match status" value="1"/>
</dbReference>
<comment type="caution">
    <text evidence="8">The sequence shown here is derived from an EMBL/GenBank/DDBJ whole genome shotgun (WGS) entry which is preliminary data.</text>
</comment>
<sequence>MQWQRLYKRSLSMAKFVIRRFLHDDCRSNAAQLTYTTLFAIVPMLTVLFAVLSGIPSLQTLSQDITNVIFNNFLPDTGVKIQTYLSDFAKQASNLTAIGVLMLFVTSLLMLMNVERAFNQVWKVRQPRQNLISFLRYWAVLSLGPLLLGVAFTVSSYLTSLRFMNNAGELVETVIPGLQIMPFIFTSLAFTLLYVTVPNCKVPVKAGFAAGVFAAVLFEAAKRTFGLFVTNFSSYKLVYGAFAAFPIFLIWIYVSWMIVLLGVEVSRALTLYKEQHYSNRHPVLAMLDILQLFLRRQKDGHSVSDIEAMSILGRYEVETWTDMANLLQNLNYIKKTENGNYVLARNLDRISFWDFYQQLPWHLPRPEDLKTLHADDNWARELAPHLLRVHELTGQELNQTLGQILSVD</sequence>
<reference evidence="8 9" key="1">
    <citation type="submission" date="2019-02" db="EMBL/GenBank/DDBJ databases">
        <title>Genomic Encyclopedia of Type Strains, Phase IV (KMG-IV): sequencing the most valuable type-strain genomes for metagenomic binning, comparative biology and taxonomic classification.</title>
        <authorList>
            <person name="Goeker M."/>
        </authorList>
    </citation>
    <scope>NUCLEOTIDE SEQUENCE [LARGE SCALE GENOMIC DNA]</scope>
    <source>
        <strain evidence="8 9">DSM 105135</strain>
    </source>
</reference>
<comment type="subcellular location">
    <subcellularLocation>
        <location evidence="1 7">Cell membrane</location>
        <topology evidence="1 7">Multi-pass membrane protein</topology>
    </subcellularLocation>
</comment>
<dbReference type="OrthoDB" id="9808671at2"/>
<evidence type="ECO:0000256" key="1">
    <source>
        <dbReference type="ARBA" id="ARBA00004651"/>
    </source>
</evidence>
<name>A0A4Q7Z616_9GAMM</name>
<dbReference type="Proteomes" id="UP000292423">
    <property type="component" value="Unassembled WGS sequence"/>
</dbReference>
<feature type="transmembrane region" description="Helical" evidence="7">
    <location>
        <begin position="135"/>
        <end position="154"/>
    </location>
</feature>
<dbReference type="Pfam" id="PF03631">
    <property type="entry name" value="Virul_fac_BrkB"/>
    <property type="match status" value="1"/>
</dbReference>
<evidence type="ECO:0000256" key="4">
    <source>
        <dbReference type="ARBA" id="ARBA00022692"/>
    </source>
</evidence>
<comment type="similarity">
    <text evidence="7">Belongs to the UPF0761 family.</text>
</comment>
<accession>A0A4Q7Z616</accession>
<keyword evidence="9" id="KW-1185">Reference proteome</keyword>
<feature type="transmembrane region" description="Helical" evidence="7">
    <location>
        <begin position="33"/>
        <end position="55"/>
    </location>
</feature>
<dbReference type="PANTHER" id="PTHR30213">
    <property type="entry name" value="INNER MEMBRANE PROTEIN YHJD"/>
    <property type="match status" value="1"/>
</dbReference>
<dbReference type="InterPro" id="IPR017039">
    <property type="entry name" value="Virul_fac_BrkB"/>
</dbReference>
<keyword evidence="6 7" id="KW-0472">Membrane</keyword>
<evidence type="ECO:0000256" key="6">
    <source>
        <dbReference type="ARBA" id="ARBA00023136"/>
    </source>
</evidence>
<keyword evidence="4 7" id="KW-0812">Transmembrane</keyword>
<dbReference type="InterPro" id="IPR023679">
    <property type="entry name" value="UPF0761_bac"/>
</dbReference>
<dbReference type="GO" id="GO:0005886">
    <property type="term" value="C:plasma membrane"/>
    <property type="evidence" value="ECO:0007669"/>
    <property type="project" value="UniProtKB-SubCell"/>
</dbReference>
<dbReference type="PANTHER" id="PTHR30213:SF0">
    <property type="entry name" value="UPF0761 MEMBRANE PROTEIN YIHY"/>
    <property type="match status" value="1"/>
</dbReference>
<gene>
    <name evidence="8" type="ORF">EV700_2130</name>
</gene>
<organism evidence="8 9">
    <name type="scientific">Fluviicoccus keumensis</name>
    <dbReference type="NCBI Taxonomy" id="1435465"/>
    <lineage>
        <taxon>Bacteria</taxon>
        <taxon>Pseudomonadati</taxon>
        <taxon>Pseudomonadota</taxon>
        <taxon>Gammaproteobacteria</taxon>
        <taxon>Moraxellales</taxon>
        <taxon>Moraxellaceae</taxon>
        <taxon>Fluviicoccus</taxon>
    </lineage>
</organism>